<evidence type="ECO:0000313" key="1">
    <source>
        <dbReference type="EMBL" id="AQS22601.1"/>
    </source>
</evidence>
<dbReference type="AlphaFoldDB" id="A0A1S6GL71"/>
<accession>A0A1S6GL71</accession>
<name>A0A1S6GL71_9MAXI</name>
<sequence length="106" mass="12691">MPAFYRLTFFIVCFKLTSIYPFRISRKKRPLSAQKYFSPEVLLLSSFSVHKSWSKKPCSESCHSIYRNYKNFDLTRLTILQRLAMFPVRVCNSEYLEYLIACIYSY</sequence>
<organism evidence="1">
    <name type="scientific">Pseudodiaptomus poplesia</name>
    <dbReference type="NCBI Taxonomy" id="213370"/>
    <lineage>
        <taxon>Eukaryota</taxon>
        <taxon>Metazoa</taxon>
        <taxon>Ecdysozoa</taxon>
        <taxon>Arthropoda</taxon>
        <taxon>Crustacea</taxon>
        <taxon>Multicrustacea</taxon>
        <taxon>Hexanauplia</taxon>
        <taxon>Copepoda</taxon>
        <taxon>Calanoida</taxon>
        <taxon>Pseudodiaptomidae</taxon>
        <taxon>Pseudodiaptomus</taxon>
    </lineage>
</organism>
<reference evidence="1" key="1">
    <citation type="journal article" date="2017" name="Aquat. Toxicol.">
        <title>Spliced leader-based analyses reveal the effects of polycyclic aromatic hydrocarbons on gene expression in the copepod Pseudodiaptomus poplesia.</title>
        <authorList>
            <person name="Zhuang Y."/>
            <person name="Yang F."/>
            <person name="Xu D."/>
            <person name="Chen H."/>
            <person name="Zhang H."/>
            <person name="Liu G."/>
        </authorList>
    </citation>
    <scope>NUCLEOTIDE SEQUENCE</scope>
</reference>
<protein>
    <submittedName>
        <fullName evidence="1">Cytoplasmic dynein light chain</fullName>
    </submittedName>
</protein>
<proteinExistence type="evidence at transcript level"/>
<dbReference type="EMBL" id="KY314167">
    <property type="protein sequence ID" value="AQS22601.1"/>
    <property type="molecule type" value="mRNA"/>
</dbReference>